<proteinExistence type="predicted"/>
<name>A0ABW5VV23_9MICO</name>
<protein>
    <recommendedName>
        <fullName evidence="3">Ribosomal L7/L12-like protein</fullName>
    </recommendedName>
</protein>
<keyword evidence="2" id="KW-1185">Reference proteome</keyword>
<dbReference type="Gene3D" id="3.30.1390.10">
    <property type="match status" value="1"/>
</dbReference>
<evidence type="ECO:0008006" key="3">
    <source>
        <dbReference type="Google" id="ProtNLM"/>
    </source>
</evidence>
<evidence type="ECO:0000313" key="1">
    <source>
        <dbReference type="EMBL" id="MFD2795493.1"/>
    </source>
</evidence>
<sequence>MDLITTAALVILLFATITVTGNLRSAARTAERVERKLDLVIKHLGIEGPAAEGIPPEMVAEIDRCIWSDRRVEAIKLYREATGQGLVEAKQWVDRRAASF</sequence>
<evidence type="ECO:0000313" key="2">
    <source>
        <dbReference type="Proteomes" id="UP001597479"/>
    </source>
</evidence>
<comment type="caution">
    <text evidence="1">The sequence shown here is derived from an EMBL/GenBank/DDBJ whole genome shotgun (WGS) entry which is preliminary data.</text>
</comment>
<reference evidence="2" key="1">
    <citation type="journal article" date="2019" name="Int. J. Syst. Evol. Microbiol.">
        <title>The Global Catalogue of Microorganisms (GCM) 10K type strain sequencing project: providing services to taxonomists for standard genome sequencing and annotation.</title>
        <authorList>
            <consortium name="The Broad Institute Genomics Platform"/>
            <consortium name="The Broad Institute Genome Sequencing Center for Infectious Disease"/>
            <person name="Wu L."/>
            <person name="Ma J."/>
        </authorList>
    </citation>
    <scope>NUCLEOTIDE SEQUENCE [LARGE SCALE GENOMIC DNA]</scope>
    <source>
        <strain evidence="2">CCM 7044</strain>
    </source>
</reference>
<dbReference type="InterPro" id="IPR014719">
    <property type="entry name" value="Ribosomal_bL12_C/ClpS-like"/>
</dbReference>
<accession>A0ABW5VV23</accession>
<dbReference type="RefSeq" id="WP_377185626.1">
    <property type="nucleotide sequence ID" value="NZ_JBHUOG010000002.1"/>
</dbReference>
<organism evidence="1 2">
    <name type="scientific">Promicromonospora vindobonensis</name>
    <dbReference type="NCBI Taxonomy" id="195748"/>
    <lineage>
        <taxon>Bacteria</taxon>
        <taxon>Bacillati</taxon>
        <taxon>Actinomycetota</taxon>
        <taxon>Actinomycetes</taxon>
        <taxon>Micrococcales</taxon>
        <taxon>Promicromonosporaceae</taxon>
        <taxon>Promicromonospora</taxon>
    </lineage>
</organism>
<dbReference type="Proteomes" id="UP001597479">
    <property type="component" value="Unassembled WGS sequence"/>
</dbReference>
<dbReference type="EMBL" id="JBHUOG010000002">
    <property type="protein sequence ID" value="MFD2795493.1"/>
    <property type="molecule type" value="Genomic_DNA"/>
</dbReference>
<gene>
    <name evidence="1" type="ORF">ACFS27_18185</name>
</gene>